<evidence type="ECO:0000256" key="1">
    <source>
        <dbReference type="SAM" id="Phobius"/>
    </source>
</evidence>
<evidence type="ECO:0008006" key="4">
    <source>
        <dbReference type="Google" id="ProtNLM"/>
    </source>
</evidence>
<feature type="transmembrane region" description="Helical" evidence="1">
    <location>
        <begin position="107"/>
        <end position="132"/>
    </location>
</feature>
<gene>
    <name evidence="2" type="ORF">RV15_GL001503</name>
</gene>
<comment type="caution">
    <text evidence="2">The sequence shown here is derived from an EMBL/GenBank/DDBJ whole genome shotgun (WGS) entry which is preliminary data.</text>
</comment>
<keyword evidence="1" id="KW-0472">Membrane</keyword>
<protein>
    <recommendedName>
        <fullName evidence="4">YhfC family intramembrane metalloprotease</fullName>
    </recommendedName>
</protein>
<dbReference type="InterPro" id="IPR011397">
    <property type="entry name" value="YhfC"/>
</dbReference>
<dbReference type="Proteomes" id="UP000183039">
    <property type="component" value="Unassembled WGS sequence"/>
</dbReference>
<accession>A0AA91JNE5</accession>
<dbReference type="Pfam" id="PF10086">
    <property type="entry name" value="YhfC"/>
    <property type="match status" value="2"/>
</dbReference>
<feature type="transmembrane region" description="Helical" evidence="1">
    <location>
        <begin position="73"/>
        <end position="95"/>
    </location>
</feature>
<name>A0AA91JNE5_9ENTE</name>
<organism evidence="2 3">
    <name type="scientific">Enterococcus silesiacus</name>
    <dbReference type="NCBI Taxonomy" id="332949"/>
    <lineage>
        <taxon>Bacteria</taxon>
        <taxon>Bacillati</taxon>
        <taxon>Bacillota</taxon>
        <taxon>Bacilli</taxon>
        <taxon>Lactobacillales</taxon>
        <taxon>Enterococcaceae</taxon>
        <taxon>Enterococcus</taxon>
    </lineage>
</organism>
<reference evidence="2 3" key="1">
    <citation type="submission" date="2014-12" db="EMBL/GenBank/DDBJ databases">
        <title>Draft genome sequences of 29 type strains of Enterococci.</title>
        <authorList>
            <person name="Zhong Z."/>
            <person name="Sun Z."/>
            <person name="Liu W."/>
            <person name="Zhang W."/>
            <person name="Zhang H."/>
        </authorList>
    </citation>
    <scope>NUCLEOTIDE SEQUENCE [LARGE SCALE GENOMIC DNA]</scope>
    <source>
        <strain evidence="2 3">DSM 22801</strain>
    </source>
</reference>
<dbReference type="RefSeq" id="WP_083429186.1">
    <property type="nucleotide sequence ID" value="NZ_JXLC01000021.1"/>
</dbReference>
<sequence length="231" mass="26244">MSKLFSALIALSVGGIFPVALFLYCLVKKRYVKAFLLGCLTFIIFQLMLRMPLLQLLSKNSIGFNLFQSLHPFLYMLFLAITAGIFEEVGRYLIMKYCLKKNDSFQTAVFFGLGHGGIEAFLFLGINAMIYFFTTSPDSLNSDFLWGSLERIIAMILHVELSIIVMKGVKEKNIKYLWLAIILHGMVDSMITIVQFFGEQSLLLTESLFGISVLCLGFYSMKLKKEWSVTK</sequence>
<dbReference type="AlphaFoldDB" id="A0AA91JNE5"/>
<proteinExistence type="predicted"/>
<dbReference type="EMBL" id="JXLC01000021">
    <property type="protein sequence ID" value="OJG89937.1"/>
    <property type="molecule type" value="Genomic_DNA"/>
</dbReference>
<dbReference type="PIRSF" id="PIRSF033101">
    <property type="entry name" value="UCP033101"/>
    <property type="match status" value="1"/>
</dbReference>
<evidence type="ECO:0000313" key="2">
    <source>
        <dbReference type="EMBL" id="OJG89937.1"/>
    </source>
</evidence>
<feature type="transmembrane region" description="Helical" evidence="1">
    <location>
        <begin position="203"/>
        <end position="221"/>
    </location>
</feature>
<feature type="transmembrane region" description="Helical" evidence="1">
    <location>
        <begin position="34"/>
        <end position="53"/>
    </location>
</feature>
<keyword evidence="1" id="KW-1133">Transmembrane helix</keyword>
<feature type="transmembrane region" description="Helical" evidence="1">
    <location>
        <begin position="6"/>
        <end position="27"/>
    </location>
</feature>
<keyword evidence="1" id="KW-0812">Transmembrane</keyword>
<feature type="transmembrane region" description="Helical" evidence="1">
    <location>
        <begin position="176"/>
        <end position="197"/>
    </location>
</feature>
<feature type="transmembrane region" description="Helical" evidence="1">
    <location>
        <begin position="152"/>
        <end position="169"/>
    </location>
</feature>
<evidence type="ECO:0000313" key="3">
    <source>
        <dbReference type="Proteomes" id="UP000183039"/>
    </source>
</evidence>